<gene>
    <name evidence="2" type="ORF">ACFQJC_02350</name>
</gene>
<dbReference type="EMBL" id="JBHTAA010000001">
    <property type="protein sequence ID" value="MFC7202340.1"/>
    <property type="molecule type" value="Genomic_DNA"/>
</dbReference>
<comment type="caution">
    <text evidence="2">The sequence shown here is derived from an EMBL/GenBank/DDBJ whole genome shotgun (WGS) entry which is preliminary data.</text>
</comment>
<dbReference type="SUPFAM" id="SSF54593">
    <property type="entry name" value="Glyoxalase/Bleomycin resistance protein/Dihydroxybiphenyl dioxygenase"/>
    <property type="match status" value="1"/>
</dbReference>
<keyword evidence="3" id="KW-1185">Reference proteome</keyword>
<evidence type="ECO:0000259" key="1">
    <source>
        <dbReference type="PROSITE" id="PS51819"/>
    </source>
</evidence>
<dbReference type="PROSITE" id="PS51819">
    <property type="entry name" value="VOC"/>
    <property type="match status" value="1"/>
</dbReference>
<sequence length="132" mass="14710">MISDLTHVTVLVEDADEAIEWYTDKLGFELRDDEAYEPGMRWVTVAPEGGDVEIALQQPTDEFGEAQAAEMRDRIGKATPTVLAVDDCRATVAELRDRGVEITLEPEEMPWGTHANIVDLYGNPYNLLESAE</sequence>
<evidence type="ECO:0000313" key="2">
    <source>
        <dbReference type="EMBL" id="MFC7202340.1"/>
    </source>
</evidence>
<dbReference type="RefSeq" id="WP_390221640.1">
    <property type="nucleotide sequence ID" value="NZ_JBHTAA010000001.1"/>
</dbReference>
<protein>
    <submittedName>
        <fullName evidence="2">VOC family protein</fullName>
    </submittedName>
</protein>
<feature type="domain" description="VOC" evidence="1">
    <location>
        <begin position="4"/>
        <end position="130"/>
    </location>
</feature>
<proteinExistence type="predicted"/>
<organism evidence="2 3">
    <name type="scientific">Haloferax namakaokahaiae</name>
    <dbReference type="NCBI Taxonomy" id="1748331"/>
    <lineage>
        <taxon>Archaea</taxon>
        <taxon>Methanobacteriati</taxon>
        <taxon>Methanobacteriota</taxon>
        <taxon>Stenosarchaea group</taxon>
        <taxon>Halobacteria</taxon>
        <taxon>Halobacteriales</taxon>
        <taxon>Haloferacaceae</taxon>
        <taxon>Haloferax</taxon>
    </lineage>
</organism>
<evidence type="ECO:0000313" key="3">
    <source>
        <dbReference type="Proteomes" id="UP001596481"/>
    </source>
</evidence>
<dbReference type="Gene3D" id="3.10.180.10">
    <property type="entry name" value="2,3-Dihydroxybiphenyl 1,2-Dioxygenase, domain 1"/>
    <property type="match status" value="1"/>
</dbReference>
<dbReference type="InterPro" id="IPR037523">
    <property type="entry name" value="VOC_core"/>
</dbReference>
<accession>A0ABD5ZAT5</accession>
<dbReference type="PANTHER" id="PTHR36437:SF2">
    <property type="entry name" value="GLYOXALASE_BLEOMYCIN RESISTANCE PROTEIN_DIOXYGENASE"/>
    <property type="match status" value="1"/>
</dbReference>
<dbReference type="InterPro" id="IPR004360">
    <property type="entry name" value="Glyas_Fos-R_dOase_dom"/>
</dbReference>
<dbReference type="Proteomes" id="UP001596481">
    <property type="component" value="Unassembled WGS sequence"/>
</dbReference>
<reference evidence="2 3" key="1">
    <citation type="journal article" date="2019" name="Int. J. Syst. Evol. Microbiol.">
        <title>The Global Catalogue of Microorganisms (GCM) 10K type strain sequencing project: providing services to taxonomists for standard genome sequencing and annotation.</title>
        <authorList>
            <consortium name="The Broad Institute Genomics Platform"/>
            <consortium name="The Broad Institute Genome Sequencing Center for Infectious Disease"/>
            <person name="Wu L."/>
            <person name="Ma J."/>
        </authorList>
    </citation>
    <scope>NUCLEOTIDE SEQUENCE [LARGE SCALE GENOMIC DNA]</scope>
    <source>
        <strain evidence="2 3">DSM 29988</strain>
    </source>
</reference>
<name>A0ABD5ZAT5_9EURY</name>
<dbReference type="PANTHER" id="PTHR36437">
    <property type="entry name" value="GLYOXALASE/BLEOMYCIN RESISTANCE PROTEIN/DIOXYGENASE"/>
    <property type="match status" value="1"/>
</dbReference>
<dbReference type="InterPro" id="IPR029068">
    <property type="entry name" value="Glyas_Bleomycin-R_OHBP_Dase"/>
</dbReference>
<dbReference type="Pfam" id="PF00903">
    <property type="entry name" value="Glyoxalase"/>
    <property type="match status" value="1"/>
</dbReference>
<dbReference type="AlphaFoldDB" id="A0ABD5ZAT5"/>